<proteinExistence type="predicted"/>
<name>A0A6G0TBV1_APHGL</name>
<keyword evidence="1" id="KW-0812">Transmembrane</keyword>
<keyword evidence="1" id="KW-1133">Transmembrane helix</keyword>
<feature type="transmembrane region" description="Helical" evidence="1">
    <location>
        <begin position="46"/>
        <end position="65"/>
    </location>
</feature>
<sequence length="271" mass="31397">MLCKNNGLDMMLTIFSISFDNSDEFNHVSTICTLIYSLLIQTIEQLQLGFLVFIITLCIQIWVIVNCVHGEQKNVECIPNNKYNMIQIINYIRNWKDHQRIIDQYNSNNNGDVYNSFFNDRQVALSSSHHVFAISGLDTYLMYVMYNSSGSLCCLLHHPIINTLTYNNEDSERSDECIDFTMIRSRDITSFFSLYLRFPRSCCIEKSSKSQVLIGIIMLDIRGLIQLFPCQPTVFNGKNMIRHRKPQLVAYAFVQISCGIMVNNRFMISNL</sequence>
<dbReference type="AlphaFoldDB" id="A0A6G0TBV1"/>
<evidence type="ECO:0000313" key="3">
    <source>
        <dbReference type="Proteomes" id="UP000475862"/>
    </source>
</evidence>
<evidence type="ECO:0000313" key="2">
    <source>
        <dbReference type="EMBL" id="KAE9529233.1"/>
    </source>
</evidence>
<dbReference type="Proteomes" id="UP000475862">
    <property type="component" value="Unassembled WGS sequence"/>
</dbReference>
<feature type="transmembrane region" description="Helical" evidence="1">
    <location>
        <begin position="248"/>
        <end position="268"/>
    </location>
</feature>
<protein>
    <submittedName>
        <fullName evidence="2">Uncharacterized protein</fullName>
    </submittedName>
</protein>
<comment type="caution">
    <text evidence="2">The sequence shown here is derived from an EMBL/GenBank/DDBJ whole genome shotgun (WGS) entry which is preliminary data.</text>
</comment>
<keyword evidence="1" id="KW-0472">Membrane</keyword>
<accession>A0A6G0TBV1</accession>
<keyword evidence="3" id="KW-1185">Reference proteome</keyword>
<dbReference type="EMBL" id="VYZN01000045">
    <property type="protein sequence ID" value="KAE9529233.1"/>
    <property type="molecule type" value="Genomic_DNA"/>
</dbReference>
<reference evidence="2 3" key="1">
    <citation type="submission" date="2019-08" db="EMBL/GenBank/DDBJ databases">
        <title>The genome of the soybean aphid Biotype 1, its phylome, world population structure and adaptation to the North American continent.</title>
        <authorList>
            <person name="Giordano R."/>
            <person name="Donthu R.K."/>
            <person name="Hernandez A.G."/>
            <person name="Wright C.L."/>
            <person name="Zimin A.V."/>
        </authorList>
    </citation>
    <scope>NUCLEOTIDE SEQUENCE [LARGE SCALE GENOMIC DNA]</scope>
    <source>
        <tissue evidence="2">Whole aphids</tissue>
    </source>
</reference>
<gene>
    <name evidence="2" type="ORF">AGLY_011909</name>
</gene>
<evidence type="ECO:0000256" key="1">
    <source>
        <dbReference type="SAM" id="Phobius"/>
    </source>
</evidence>
<organism evidence="2 3">
    <name type="scientific">Aphis glycines</name>
    <name type="common">Soybean aphid</name>
    <dbReference type="NCBI Taxonomy" id="307491"/>
    <lineage>
        <taxon>Eukaryota</taxon>
        <taxon>Metazoa</taxon>
        <taxon>Ecdysozoa</taxon>
        <taxon>Arthropoda</taxon>
        <taxon>Hexapoda</taxon>
        <taxon>Insecta</taxon>
        <taxon>Pterygota</taxon>
        <taxon>Neoptera</taxon>
        <taxon>Paraneoptera</taxon>
        <taxon>Hemiptera</taxon>
        <taxon>Sternorrhyncha</taxon>
        <taxon>Aphidomorpha</taxon>
        <taxon>Aphidoidea</taxon>
        <taxon>Aphididae</taxon>
        <taxon>Aphidini</taxon>
        <taxon>Aphis</taxon>
        <taxon>Aphis</taxon>
    </lineage>
</organism>